<evidence type="ECO:0000256" key="1">
    <source>
        <dbReference type="SAM" id="Phobius"/>
    </source>
</evidence>
<proteinExistence type="predicted"/>
<evidence type="ECO:0000313" key="2">
    <source>
        <dbReference type="EMBL" id="GAA0866042.1"/>
    </source>
</evidence>
<dbReference type="Proteomes" id="UP001400965">
    <property type="component" value="Unassembled WGS sequence"/>
</dbReference>
<keyword evidence="3" id="KW-1185">Reference proteome</keyword>
<comment type="caution">
    <text evidence="2">The sequence shown here is derived from an EMBL/GenBank/DDBJ whole genome shotgun (WGS) entry which is preliminary data.</text>
</comment>
<accession>A0ABN1M9Y1</accession>
<gene>
    <name evidence="2" type="ORF">GCM10008917_25950</name>
</gene>
<name>A0ABN1M9Y1_9FIRM</name>
<reference evidence="2 3" key="1">
    <citation type="journal article" date="2019" name="Int. J. Syst. Evol. Microbiol.">
        <title>The Global Catalogue of Microorganisms (GCM) 10K type strain sequencing project: providing services to taxonomists for standard genome sequencing and annotation.</title>
        <authorList>
            <consortium name="The Broad Institute Genomics Platform"/>
            <consortium name="The Broad Institute Genome Sequencing Center for Infectious Disease"/>
            <person name="Wu L."/>
            <person name="Ma J."/>
        </authorList>
    </citation>
    <scope>NUCLEOTIDE SEQUENCE [LARGE SCALE GENOMIC DNA]</scope>
    <source>
        <strain evidence="2 3">JCM 6486</strain>
    </source>
</reference>
<protein>
    <recommendedName>
        <fullName evidence="4">DUF3784 domain-containing protein</fullName>
    </recommendedName>
</protein>
<keyword evidence="1" id="KW-0472">Membrane</keyword>
<feature type="transmembrane region" description="Helical" evidence="1">
    <location>
        <begin position="78"/>
        <end position="96"/>
    </location>
</feature>
<evidence type="ECO:0008006" key="4">
    <source>
        <dbReference type="Google" id="ProtNLM"/>
    </source>
</evidence>
<organism evidence="2 3">
    <name type="scientific">Paraclostridium tenue</name>
    <dbReference type="NCBI Taxonomy" id="1737"/>
    <lineage>
        <taxon>Bacteria</taxon>
        <taxon>Bacillati</taxon>
        <taxon>Bacillota</taxon>
        <taxon>Clostridia</taxon>
        <taxon>Peptostreptococcales</taxon>
        <taxon>Peptostreptococcaceae</taxon>
        <taxon>Paraclostridium</taxon>
    </lineage>
</organism>
<evidence type="ECO:0000313" key="3">
    <source>
        <dbReference type="Proteomes" id="UP001400965"/>
    </source>
</evidence>
<dbReference type="EMBL" id="BAAACP010000021">
    <property type="protein sequence ID" value="GAA0866042.1"/>
    <property type="molecule type" value="Genomic_DNA"/>
</dbReference>
<sequence>MDILGILTGLWIIYSGQRLSKTKNINELGWDPERNIKDKDGYIKLFSKMYFINGITLIILSSFLILDELFFNISFRTLVIICIIICVFLFIEGFVINKKKRKFLY</sequence>
<feature type="transmembrane region" description="Helical" evidence="1">
    <location>
        <begin position="49"/>
        <end position="66"/>
    </location>
</feature>
<dbReference type="RefSeq" id="WP_346046718.1">
    <property type="nucleotide sequence ID" value="NZ_BAAACP010000021.1"/>
</dbReference>
<keyword evidence="1" id="KW-0812">Transmembrane</keyword>
<keyword evidence="1" id="KW-1133">Transmembrane helix</keyword>